<keyword evidence="5" id="KW-0418">Kinase</keyword>
<evidence type="ECO:0000259" key="9">
    <source>
        <dbReference type="PROSITE" id="PS50109"/>
    </source>
</evidence>
<evidence type="ECO:0000313" key="10">
    <source>
        <dbReference type="EMBL" id="MEN3069694.1"/>
    </source>
</evidence>
<protein>
    <recommendedName>
        <fullName evidence="2">histidine kinase</fullName>
        <ecNumber evidence="2">2.7.13.3</ecNumber>
    </recommendedName>
</protein>
<dbReference type="PROSITE" id="PS50109">
    <property type="entry name" value="HIS_KIN"/>
    <property type="match status" value="1"/>
</dbReference>
<name>A0ABU9Z0U7_9RHOO</name>
<dbReference type="EMBL" id="JBDIVE010000008">
    <property type="protein sequence ID" value="MEN3069694.1"/>
    <property type="molecule type" value="Genomic_DNA"/>
</dbReference>
<dbReference type="PANTHER" id="PTHR42878">
    <property type="entry name" value="TWO-COMPONENT HISTIDINE KINASE"/>
    <property type="match status" value="1"/>
</dbReference>
<dbReference type="SUPFAM" id="SSF47384">
    <property type="entry name" value="Homodimeric domain of signal transducing histidine kinase"/>
    <property type="match status" value="1"/>
</dbReference>
<dbReference type="CDD" id="cd18773">
    <property type="entry name" value="PDC1_HK_sensor"/>
    <property type="match status" value="1"/>
</dbReference>
<dbReference type="InterPro" id="IPR050351">
    <property type="entry name" value="BphY/WalK/GraS-like"/>
</dbReference>
<dbReference type="InterPro" id="IPR005467">
    <property type="entry name" value="His_kinase_dom"/>
</dbReference>
<dbReference type="EC" id="2.7.13.3" evidence="2"/>
<feature type="coiled-coil region" evidence="6">
    <location>
        <begin position="54"/>
        <end position="81"/>
    </location>
</feature>
<accession>A0ABU9Z0U7</accession>
<comment type="caution">
    <text evidence="10">The sequence shown here is derived from an EMBL/GenBank/DDBJ whole genome shotgun (WGS) entry which is preliminary data.</text>
</comment>
<dbReference type="SUPFAM" id="SSF55874">
    <property type="entry name" value="ATPase domain of HSP90 chaperone/DNA topoisomerase II/histidine kinase"/>
    <property type="match status" value="1"/>
</dbReference>
<feature type="transmembrane region" description="Helical" evidence="8">
    <location>
        <begin position="30"/>
        <end position="52"/>
    </location>
</feature>
<dbReference type="Pfam" id="PF02518">
    <property type="entry name" value="HATPase_c"/>
    <property type="match status" value="1"/>
</dbReference>
<feature type="region of interest" description="Disordered" evidence="7">
    <location>
        <begin position="1"/>
        <end position="20"/>
    </location>
</feature>
<dbReference type="InterPro" id="IPR004358">
    <property type="entry name" value="Sig_transdc_His_kin-like_C"/>
</dbReference>
<dbReference type="CDD" id="cd12915">
    <property type="entry name" value="PDC2_DGC_like"/>
    <property type="match status" value="1"/>
</dbReference>
<dbReference type="SMART" id="SM00388">
    <property type="entry name" value="HisKA"/>
    <property type="match status" value="1"/>
</dbReference>
<organism evidence="10 11">
    <name type="scientific">Uliginosibacterium sediminicola</name>
    <dbReference type="NCBI Taxonomy" id="2024550"/>
    <lineage>
        <taxon>Bacteria</taxon>
        <taxon>Pseudomonadati</taxon>
        <taxon>Pseudomonadota</taxon>
        <taxon>Betaproteobacteria</taxon>
        <taxon>Rhodocyclales</taxon>
        <taxon>Zoogloeaceae</taxon>
        <taxon>Uliginosibacterium</taxon>
    </lineage>
</organism>
<keyword evidence="6" id="KW-0175">Coiled coil</keyword>
<dbReference type="Pfam" id="PF22588">
    <property type="entry name" value="dCache_1_like"/>
    <property type="match status" value="1"/>
</dbReference>
<evidence type="ECO:0000256" key="3">
    <source>
        <dbReference type="ARBA" id="ARBA00022553"/>
    </source>
</evidence>
<dbReference type="Pfam" id="PF00512">
    <property type="entry name" value="HisKA"/>
    <property type="match status" value="1"/>
</dbReference>
<sequence length="599" mass="66665">MSTIQEPPSQSTASTPQTPVMPAARRYNSLARSFFGAYALIAVLIIGSIWALEARDRQRELERQQTELTSLARALEEHVTRTIGHVDTSLQFLARLLANDTHIRPEALATLSIYARNWLQAAPEAGALAISDVSGEPLLLVQQNWLRMALSPPTSAAGKIEDTLTIATPVKWLKRQGEEWFIPVTRPIRGLGGQHIGAVSGWISSRYFDEFYHDIQFAPGDSISLLASDGRSLLRFPPQDGNSRRLPAPPAMLDTGPSTMQAFSGEQNNDGQQSVVAWRRLQNYPLLVGIARPRNVALRNYFEMRTRLVVGGALLLGLLALSTWVIFRDARQRERDRAELADINASLEERVRQRTAELEQSNRDLVGFSYSVSHDLRTPLRAINGFAHALREDCAEQLDETAHDHLSRITRASVRMGELIDELLNLANVSRRPLNIKPLQLSQMAQEIFAELQITEPERQAELSVQPGLHAEGDEALLRNALYNLLHNAWKFTRGQPITRISIHAEALAEGMQYTVSDNGLGFDLAHTKRLFQPFQQLHADQGFGGMGIGLASVRRIIERHGGQIHAESSPGEGARFIFTLPQQLAVVRRRRGAASTQT</sequence>
<dbReference type="RefSeq" id="WP_345920464.1">
    <property type="nucleotide sequence ID" value="NZ_JBDIVE010000008.1"/>
</dbReference>
<evidence type="ECO:0000256" key="6">
    <source>
        <dbReference type="SAM" id="Coils"/>
    </source>
</evidence>
<keyword evidence="8" id="KW-1133">Transmembrane helix</keyword>
<dbReference type="InterPro" id="IPR003661">
    <property type="entry name" value="HisK_dim/P_dom"/>
</dbReference>
<feature type="domain" description="Histidine kinase" evidence="9">
    <location>
        <begin position="371"/>
        <end position="585"/>
    </location>
</feature>
<keyword evidence="8" id="KW-0472">Membrane</keyword>
<dbReference type="Gene3D" id="3.30.565.10">
    <property type="entry name" value="Histidine kinase-like ATPase, C-terminal domain"/>
    <property type="match status" value="1"/>
</dbReference>
<feature type="compositionally biased region" description="Polar residues" evidence="7">
    <location>
        <begin position="1"/>
        <end position="18"/>
    </location>
</feature>
<dbReference type="Gene3D" id="3.30.450.20">
    <property type="entry name" value="PAS domain"/>
    <property type="match status" value="2"/>
</dbReference>
<evidence type="ECO:0000256" key="7">
    <source>
        <dbReference type="SAM" id="MobiDB-lite"/>
    </source>
</evidence>
<keyword evidence="3" id="KW-0597">Phosphoprotein</keyword>
<dbReference type="SMART" id="SM00387">
    <property type="entry name" value="HATPase_c"/>
    <property type="match status" value="1"/>
</dbReference>
<keyword evidence="4" id="KW-0808">Transferase</keyword>
<feature type="coiled-coil region" evidence="6">
    <location>
        <begin position="330"/>
        <end position="364"/>
    </location>
</feature>
<dbReference type="GO" id="GO:0005524">
    <property type="term" value="F:ATP binding"/>
    <property type="evidence" value="ECO:0007669"/>
    <property type="project" value="UniProtKB-KW"/>
</dbReference>
<dbReference type="Proteomes" id="UP001410394">
    <property type="component" value="Unassembled WGS sequence"/>
</dbReference>
<dbReference type="CDD" id="cd00082">
    <property type="entry name" value="HisKA"/>
    <property type="match status" value="1"/>
</dbReference>
<comment type="catalytic activity">
    <reaction evidence="1">
        <text>ATP + protein L-histidine = ADP + protein N-phospho-L-histidine.</text>
        <dbReference type="EC" id="2.7.13.3"/>
    </reaction>
</comment>
<dbReference type="InterPro" id="IPR003594">
    <property type="entry name" value="HATPase_dom"/>
</dbReference>
<keyword evidence="10" id="KW-0067">ATP-binding</keyword>
<keyword evidence="8" id="KW-0812">Transmembrane</keyword>
<dbReference type="Gene3D" id="1.10.287.130">
    <property type="match status" value="1"/>
</dbReference>
<evidence type="ECO:0000256" key="2">
    <source>
        <dbReference type="ARBA" id="ARBA00012438"/>
    </source>
</evidence>
<dbReference type="InterPro" id="IPR036097">
    <property type="entry name" value="HisK_dim/P_sf"/>
</dbReference>
<gene>
    <name evidence="10" type="ORF">ABDB84_14500</name>
</gene>
<evidence type="ECO:0000256" key="1">
    <source>
        <dbReference type="ARBA" id="ARBA00000085"/>
    </source>
</evidence>
<dbReference type="PANTHER" id="PTHR42878:SF15">
    <property type="entry name" value="BACTERIOPHYTOCHROME"/>
    <property type="match status" value="1"/>
</dbReference>
<keyword evidence="10" id="KW-0547">Nucleotide-binding</keyword>
<dbReference type="PRINTS" id="PR00344">
    <property type="entry name" value="BCTRLSENSOR"/>
</dbReference>
<dbReference type="InterPro" id="IPR054327">
    <property type="entry name" value="His-kinase-like_sensor"/>
</dbReference>
<evidence type="ECO:0000256" key="5">
    <source>
        <dbReference type="ARBA" id="ARBA00022777"/>
    </source>
</evidence>
<dbReference type="InterPro" id="IPR036890">
    <property type="entry name" value="HATPase_C_sf"/>
</dbReference>
<reference evidence="10 11" key="1">
    <citation type="journal article" date="2018" name="Int. J. Syst. Evol. Microbiol.">
        <title>Uliginosibacterium sediminicola sp. nov., isolated from freshwater sediment.</title>
        <authorList>
            <person name="Hwang W.M."/>
            <person name="Kim S.M."/>
            <person name="Kang K."/>
            <person name="Ahn T.Y."/>
        </authorList>
    </citation>
    <scope>NUCLEOTIDE SEQUENCE [LARGE SCALE GENOMIC DNA]</scope>
    <source>
        <strain evidence="10 11">M1-21</strain>
    </source>
</reference>
<feature type="transmembrane region" description="Helical" evidence="8">
    <location>
        <begin position="308"/>
        <end position="327"/>
    </location>
</feature>
<evidence type="ECO:0000313" key="11">
    <source>
        <dbReference type="Proteomes" id="UP001410394"/>
    </source>
</evidence>
<evidence type="ECO:0000256" key="4">
    <source>
        <dbReference type="ARBA" id="ARBA00022679"/>
    </source>
</evidence>
<proteinExistence type="predicted"/>
<evidence type="ECO:0000256" key="8">
    <source>
        <dbReference type="SAM" id="Phobius"/>
    </source>
</evidence>
<keyword evidence="11" id="KW-1185">Reference proteome</keyword>